<accession>A0A8H7DDH2</accession>
<gene>
    <name evidence="2" type="ORF">MSAN_00782400</name>
</gene>
<keyword evidence="3" id="KW-1185">Reference proteome</keyword>
<feature type="compositionally biased region" description="Polar residues" evidence="1">
    <location>
        <begin position="112"/>
        <end position="127"/>
    </location>
</feature>
<evidence type="ECO:0000313" key="3">
    <source>
        <dbReference type="Proteomes" id="UP000623467"/>
    </source>
</evidence>
<evidence type="ECO:0000313" key="2">
    <source>
        <dbReference type="EMBL" id="KAF7371454.1"/>
    </source>
</evidence>
<dbReference type="EMBL" id="JACAZH010000004">
    <property type="protein sequence ID" value="KAF7371454.1"/>
    <property type="molecule type" value="Genomic_DNA"/>
</dbReference>
<feature type="compositionally biased region" description="Basic and acidic residues" evidence="1">
    <location>
        <begin position="128"/>
        <end position="141"/>
    </location>
</feature>
<proteinExistence type="predicted"/>
<reference evidence="2" key="1">
    <citation type="submission" date="2020-05" db="EMBL/GenBank/DDBJ databases">
        <title>Mycena genomes resolve the evolution of fungal bioluminescence.</title>
        <authorList>
            <person name="Tsai I.J."/>
        </authorList>
    </citation>
    <scope>NUCLEOTIDE SEQUENCE</scope>
    <source>
        <strain evidence="2">160909Yilan</strain>
    </source>
</reference>
<feature type="compositionally biased region" description="Basic and acidic residues" evidence="1">
    <location>
        <begin position="98"/>
        <end position="109"/>
    </location>
</feature>
<name>A0A8H7DDH2_9AGAR</name>
<feature type="region of interest" description="Disordered" evidence="1">
    <location>
        <begin position="30"/>
        <end position="58"/>
    </location>
</feature>
<organism evidence="2 3">
    <name type="scientific">Mycena sanguinolenta</name>
    <dbReference type="NCBI Taxonomy" id="230812"/>
    <lineage>
        <taxon>Eukaryota</taxon>
        <taxon>Fungi</taxon>
        <taxon>Dikarya</taxon>
        <taxon>Basidiomycota</taxon>
        <taxon>Agaricomycotina</taxon>
        <taxon>Agaricomycetes</taxon>
        <taxon>Agaricomycetidae</taxon>
        <taxon>Agaricales</taxon>
        <taxon>Marasmiineae</taxon>
        <taxon>Mycenaceae</taxon>
        <taxon>Mycena</taxon>
    </lineage>
</organism>
<comment type="caution">
    <text evidence="2">The sequence shown here is derived from an EMBL/GenBank/DDBJ whole genome shotgun (WGS) entry which is preliminary data.</text>
</comment>
<evidence type="ECO:0000256" key="1">
    <source>
        <dbReference type="SAM" id="MobiDB-lite"/>
    </source>
</evidence>
<feature type="region of interest" description="Disordered" evidence="1">
    <location>
        <begin position="98"/>
        <end position="148"/>
    </location>
</feature>
<sequence length="379" mass="41292">MQIYTVDNLSVHSSEGDPILSLTAGLMETTAQRSKHSAHPPPYLSTARRLHNPTGTYYPSDTSSAMASVSNNCTPVACNKLATVDSLLSAALVDGHSRTPTPDRCEFKDSTPVVTSEGSDPTSQSRPETLRAKSDRSRPAENAKSAECGDEKTREIYVLSRPLVKGGYSSDLSSLLSNFNSFWSGSRSSAATVSTAGGSKVPMSCIPPARSHWAVQVGDIVHELEREEDGSVIYKHRDFILHEWSTSFHVGETILTDEQLVRKGACLIETLPPRYHPVGNNCQIFAFKFLHIILHGSRRQITALTTGVRTGATWIAQLGEFLSLSGSPLVTAAGMACRGISVALHVADGSYLYERGEEAKTEDNEFFNLWARSGWEHLH</sequence>
<protein>
    <submittedName>
        <fullName evidence="2">DUF862-domain-containing protein</fullName>
    </submittedName>
</protein>
<dbReference type="OrthoDB" id="2932983at2759"/>
<dbReference type="Proteomes" id="UP000623467">
    <property type="component" value="Unassembled WGS sequence"/>
</dbReference>
<dbReference type="AlphaFoldDB" id="A0A8H7DDH2"/>